<evidence type="ECO:0000256" key="5">
    <source>
        <dbReference type="ARBA" id="ARBA00023015"/>
    </source>
</evidence>
<evidence type="ECO:0000256" key="9">
    <source>
        <dbReference type="ARBA" id="ARBA00023242"/>
    </source>
</evidence>
<dbReference type="PROSITE" id="PS51320">
    <property type="entry name" value="TIFY"/>
    <property type="match status" value="2"/>
</dbReference>
<feature type="domain" description="Tify" evidence="13">
    <location>
        <begin position="550"/>
        <end position="585"/>
    </location>
</feature>
<evidence type="ECO:0000256" key="10">
    <source>
        <dbReference type="PROSITE-ProRule" id="PRU00357"/>
    </source>
</evidence>
<dbReference type="SMART" id="SM00979">
    <property type="entry name" value="TIFY"/>
    <property type="match status" value="2"/>
</dbReference>
<evidence type="ECO:0000256" key="8">
    <source>
        <dbReference type="ARBA" id="ARBA00023163"/>
    </source>
</evidence>
<comment type="caution">
    <text evidence="14">The sequence shown here is derived from an EMBL/GenBank/DDBJ whole genome shotgun (WGS) entry which is preliminary data.</text>
</comment>
<dbReference type="PANTHER" id="PTHR46125:SF27">
    <property type="entry name" value="GATA TRANSCRIPTION FACTOR 28"/>
    <property type="match status" value="1"/>
</dbReference>
<keyword evidence="5" id="KW-0805">Transcription regulation</keyword>
<gene>
    <name evidence="14" type="ORF">ZIOFF_036959</name>
</gene>
<sequence length="821" mass="90347">MNYLLCKPTTGNPKVPHCIHSASKQKHDTKFCSKIPCMPNLRSDKETGHLGTQPLQRENDVSPKSKGLKNSSASKRSPLPGMSGNLDPLDVVNPTVIESFPSHHIHSMSEALQLIAAADARTLQQYEEVDCSSGSHGIDEEGVGAVENGEMEADGLSGPSHLGDTQPLVIVQPGGNQLTLSFQGEVYVFDSVSPEKVQAVLLLLGSREMQAGSNPFPSSSIPTKRGDMPHRIASLMRFREKRKEHNFEKKIRYTARKEVASSFTPNDRIKFKMLSTQSSSLHKVSSVHASSSRNEQCADVVWGSQNADALVLKESEIQGTLVDQNESTPEVDSFRSVDSFEGGRSFFNGTSHPLEPMDTDMVKSVYVAIDQEKSDAGCLMKGISTKGPKFSLCLYYYYCTERMAASPLTTEYHSCSIRHEDLHILLLGIAGCCIDIQSIGNQYFHLLPFAQSSAMALRVVREIGVKELQEKNKMQQNEVRGGGGRTMVEALQLIAAADARTLQQYEEVDCSSGSHGIDEEGVGAVENGEMEADGLSGPSHLGDTQPLVIVQPGGNQLTLSFQGEVYVFDSVSPEKVQAVLLLLGSREMQAGSNPFPSSSIPTKRGDMPHRIASLMRFREKRKEHNFEKKIRYTARKEVASRFFGEKWRIYARLPEFIMSAASKIQSSCNHVIRQTSRNEQCADVVWGSQNADALVLKESEIQGTLVDQNESTPEVDSFRSVDSFEGGRSFFNGTSHPLEPMDTDMVKSVYVAIDQEKSDAGCLMKGISTKGPKFSLCLYYYYCTERMAASPLTTEYHSCSIRHEDLHILLLGIAGIVVVSL</sequence>
<dbReference type="GO" id="GO:0006355">
    <property type="term" value="P:regulation of DNA-templated transcription"/>
    <property type="evidence" value="ECO:0007669"/>
    <property type="project" value="InterPro"/>
</dbReference>
<evidence type="ECO:0000256" key="6">
    <source>
        <dbReference type="ARBA" id="ARBA00023125"/>
    </source>
</evidence>
<keyword evidence="2" id="KW-0479">Metal-binding</keyword>
<name>A0A8J5L8J5_ZINOF</name>
<protein>
    <submittedName>
        <fullName evidence="14">Uncharacterized protein</fullName>
    </submittedName>
</protein>
<dbReference type="AlphaFoldDB" id="A0A8J5L8J5"/>
<feature type="domain" description="CCT" evidence="12">
    <location>
        <begin position="231"/>
        <end position="273"/>
    </location>
</feature>
<feature type="region of interest" description="Disordered" evidence="11">
    <location>
        <begin position="43"/>
        <end position="86"/>
    </location>
</feature>
<keyword evidence="4" id="KW-0862">Zinc</keyword>
<evidence type="ECO:0000313" key="14">
    <source>
        <dbReference type="EMBL" id="KAG6504625.1"/>
    </source>
</evidence>
<dbReference type="PANTHER" id="PTHR46125">
    <property type="entry name" value="GATA TRANSCRIPTION FACTOR 28"/>
    <property type="match status" value="1"/>
</dbReference>
<dbReference type="EMBL" id="JACMSC010000010">
    <property type="protein sequence ID" value="KAG6504625.1"/>
    <property type="molecule type" value="Genomic_DNA"/>
</dbReference>
<reference evidence="14 15" key="1">
    <citation type="submission" date="2020-08" db="EMBL/GenBank/DDBJ databases">
        <title>Plant Genome Project.</title>
        <authorList>
            <person name="Zhang R.-G."/>
        </authorList>
    </citation>
    <scope>NUCLEOTIDE SEQUENCE [LARGE SCALE GENOMIC DNA]</scope>
    <source>
        <tissue evidence="14">Rhizome</tissue>
    </source>
</reference>
<keyword evidence="6" id="KW-0238">DNA-binding</keyword>
<dbReference type="InterPro" id="IPR010402">
    <property type="entry name" value="CCT_domain"/>
</dbReference>
<dbReference type="InterPro" id="IPR045280">
    <property type="entry name" value="TIFY-like"/>
</dbReference>
<keyword evidence="9 10" id="KW-0539">Nucleus</keyword>
<dbReference type="GO" id="GO:0005634">
    <property type="term" value="C:nucleus"/>
    <property type="evidence" value="ECO:0007669"/>
    <property type="project" value="UniProtKB-SubCell"/>
</dbReference>
<evidence type="ECO:0000256" key="3">
    <source>
        <dbReference type="ARBA" id="ARBA00022771"/>
    </source>
</evidence>
<keyword evidence="15" id="KW-1185">Reference proteome</keyword>
<evidence type="ECO:0000259" key="12">
    <source>
        <dbReference type="PROSITE" id="PS51017"/>
    </source>
</evidence>
<dbReference type="Pfam" id="PF06203">
    <property type="entry name" value="CCT"/>
    <property type="match status" value="2"/>
</dbReference>
<accession>A0A8J5L8J5</accession>
<evidence type="ECO:0000259" key="13">
    <source>
        <dbReference type="PROSITE" id="PS51320"/>
    </source>
</evidence>
<organism evidence="14 15">
    <name type="scientific">Zingiber officinale</name>
    <name type="common">Ginger</name>
    <name type="synonym">Amomum zingiber</name>
    <dbReference type="NCBI Taxonomy" id="94328"/>
    <lineage>
        <taxon>Eukaryota</taxon>
        <taxon>Viridiplantae</taxon>
        <taxon>Streptophyta</taxon>
        <taxon>Embryophyta</taxon>
        <taxon>Tracheophyta</taxon>
        <taxon>Spermatophyta</taxon>
        <taxon>Magnoliopsida</taxon>
        <taxon>Liliopsida</taxon>
        <taxon>Zingiberales</taxon>
        <taxon>Zingiberaceae</taxon>
        <taxon>Zingiber</taxon>
    </lineage>
</organism>
<dbReference type="Proteomes" id="UP000734854">
    <property type="component" value="Unassembled WGS sequence"/>
</dbReference>
<comment type="subcellular location">
    <subcellularLocation>
        <location evidence="1 10">Nucleus</location>
    </subcellularLocation>
</comment>
<dbReference type="PROSITE" id="PS51017">
    <property type="entry name" value="CCT"/>
    <property type="match status" value="2"/>
</dbReference>
<feature type="domain" description="Tify" evidence="13">
    <location>
        <begin position="171"/>
        <end position="206"/>
    </location>
</feature>
<keyword evidence="7" id="KW-0010">Activator</keyword>
<dbReference type="GO" id="GO:0008270">
    <property type="term" value="F:zinc ion binding"/>
    <property type="evidence" value="ECO:0007669"/>
    <property type="project" value="UniProtKB-KW"/>
</dbReference>
<proteinExistence type="predicted"/>
<evidence type="ECO:0000313" key="15">
    <source>
        <dbReference type="Proteomes" id="UP000734854"/>
    </source>
</evidence>
<keyword evidence="3" id="KW-0863">Zinc-finger</keyword>
<feature type="domain" description="CCT" evidence="12">
    <location>
        <begin position="610"/>
        <end position="652"/>
    </location>
</feature>
<dbReference type="GO" id="GO:0003677">
    <property type="term" value="F:DNA binding"/>
    <property type="evidence" value="ECO:0007669"/>
    <property type="project" value="UniProtKB-KW"/>
</dbReference>
<dbReference type="Pfam" id="PF06200">
    <property type="entry name" value="tify"/>
    <property type="match status" value="2"/>
</dbReference>
<evidence type="ECO:0000256" key="2">
    <source>
        <dbReference type="ARBA" id="ARBA00022723"/>
    </source>
</evidence>
<evidence type="ECO:0000256" key="4">
    <source>
        <dbReference type="ARBA" id="ARBA00022833"/>
    </source>
</evidence>
<evidence type="ECO:0000256" key="11">
    <source>
        <dbReference type="SAM" id="MobiDB-lite"/>
    </source>
</evidence>
<evidence type="ECO:0000256" key="1">
    <source>
        <dbReference type="ARBA" id="ARBA00004123"/>
    </source>
</evidence>
<evidence type="ECO:0000256" key="7">
    <source>
        <dbReference type="ARBA" id="ARBA00023159"/>
    </source>
</evidence>
<dbReference type="InterPro" id="IPR010399">
    <property type="entry name" value="Tify_dom"/>
</dbReference>
<keyword evidence="8" id="KW-0804">Transcription</keyword>